<accession>A0AA95H892</accession>
<dbReference type="EMBL" id="CP124755">
    <property type="protein sequence ID" value="WGZ89891.1"/>
    <property type="molecule type" value="Genomic_DNA"/>
</dbReference>
<proteinExistence type="predicted"/>
<dbReference type="Proteomes" id="UP001300672">
    <property type="component" value="Chromosome"/>
</dbReference>
<reference evidence="1" key="2">
    <citation type="submission" date="2023-04" db="EMBL/GenBank/DDBJ databases">
        <authorList>
            <person name="Beletskiy A.V."/>
            <person name="Mardanov A.V."/>
            <person name="Ravin N.V."/>
        </authorList>
    </citation>
    <scope>NUCLEOTIDE SEQUENCE</scope>
    <source>
        <strain evidence="1">GKL-01</strain>
    </source>
</reference>
<name>A0AA95H892_9GAMM</name>
<protein>
    <submittedName>
        <fullName evidence="1">Uncharacterized protein</fullName>
    </submittedName>
</protein>
<dbReference type="AlphaFoldDB" id="A0AA95H892"/>
<sequence>MNLFFPVERATLLIPSGTESDPDRKHLFILLNNPITDEKLILLVSLSSIKQGHYHDPACIIDANETEHEFIKKPSFIDYSKARIEPAISLSNGVNQGVLIPRGTIERTLFNKILAGVLVSKRTPRKCKTFFETHIKPNL</sequence>
<organism evidence="1">
    <name type="scientific">Candidatus Thiocaldithrix dubininis</name>
    <dbReference type="NCBI Taxonomy" id="3080823"/>
    <lineage>
        <taxon>Bacteria</taxon>
        <taxon>Pseudomonadati</taxon>
        <taxon>Pseudomonadota</taxon>
        <taxon>Gammaproteobacteria</taxon>
        <taxon>Thiotrichales</taxon>
        <taxon>Thiotrichaceae</taxon>
        <taxon>Candidatus Thiocaldithrix</taxon>
    </lineage>
</organism>
<reference evidence="1" key="1">
    <citation type="journal article" date="2023" name="Int. J. Mol. Sci.">
        <title>Metagenomics Revealed a New Genus 'Candidatus Thiocaldithrix dubininis' gen. nov., sp. nov. and a New Species 'Candidatus Thiothrix putei' sp. nov. in the Family Thiotrichaceae, Some Members of Which Have Traits of Both Na+- and H+-Motive Energetics.</title>
        <authorList>
            <person name="Ravin N.V."/>
            <person name="Muntyan M.S."/>
            <person name="Smolyakov D.D."/>
            <person name="Rudenko T.S."/>
            <person name="Beletsky A.V."/>
            <person name="Mardanov A.V."/>
            <person name="Grabovich M.Y."/>
        </authorList>
    </citation>
    <scope>NUCLEOTIDE SEQUENCE</scope>
    <source>
        <strain evidence="1">GKL-01</strain>
    </source>
</reference>
<dbReference type="KEGG" id="tdu:QJT80_10285"/>
<gene>
    <name evidence="1" type="ORF">QJT80_10285</name>
</gene>
<evidence type="ECO:0000313" key="1">
    <source>
        <dbReference type="EMBL" id="WGZ89891.1"/>
    </source>
</evidence>